<keyword evidence="2" id="KW-1185">Reference proteome</keyword>
<dbReference type="AlphaFoldDB" id="A0A2T7DQF1"/>
<proteinExistence type="predicted"/>
<name>A0A2T7DQF1_9POAL</name>
<sequence length="142" mass="15996">MVVPVRVVALGAGIPVHIWIRPSHPWIRLCARASRVPMPEPAAIASTSGPSSPHLTSRRLLDLAGTCSARALLPRGWALMRGIGAERGRWRLDLKRKKSSSTVAWPRGAKETRRVKEGLRETARWWMCREREERLAAREADY</sequence>
<dbReference type="EMBL" id="CM009753">
    <property type="protein sequence ID" value="PUZ57789.1"/>
    <property type="molecule type" value="Genomic_DNA"/>
</dbReference>
<dbReference type="Gramene" id="PUZ57789">
    <property type="protein sequence ID" value="PUZ57789"/>
    <property type="gene ID" value="GQ55_5G457400"/>
</dbReference>
<dbReference type="OrthoDB" id="10322047at2759"/>
<evidence type="ECO:0000313" key="1">
    <source>
        <dbReference type="EMBL" id="PUZ57789.1"/>
    </source>
</evidence>
<protein>
    <submittedName>
        <fullName evidence="1">Uncharacterized protein</fullName>
    </submittedName>
</protein>
<accession>A0A2T7DQF1</accession>
<evidence type="ECO:0000313" key="2">
    <source>
        <dbReference type="Proteomes" id="UP000244336"/>
    </source>
</evidence>
<dbReference type="Proteomes" id="UP000244336">
    <property type="component" value="Chromosome 5"/>
</dbReference>
<gene>
    <name evidence="1" type="ORF">GQ55_5G457400</name>
</gene>
<organism evidence="1 2">
    <name type="scientific">Panicum hallii var. hallii</name>
    <dbReference type="NCBI Taxonomy" id="1504633"/>
    <lineage>
        <taxon>Eukaryota</taxon>
        <taxon>Viridiplantae</taxon>
        <taxon>Streptophyta</taxon>
        <taxon>Embryophyta</taxon>
        <taxon>Tracheophyta</taxon>
        <taxon>Spermatophyta</taxon>
        <taxon>Magnoliopsida</taxon>
        <taxon>Liliopsida</taxon>
        <taxon>Poales</taxon>
        <taxon>Poaceae</taxon>
        <taxon>PACMAD clade</taxon>
        <taxon>Panicoideae</taxon>
        <taxon>Panicodae</taxon>
        <taxon>Paniceae</taxon>
        <taxon>Panicinae</taxon>
        <taxon>Panicum</taxon>
        <taxon>Panicum sect. Panicum</taxon>
    </lineage>
</organism>
<reference evidence="1 2" key="1">
    <citation type="submission" date="2018-04" db="EMBL/GenBank/DDBJ databases">
        <title>WGS assembly of Panicum hallii var. hallii HAL2.</title>
        <authorList>
            <person name="Lovell J."/>
            <person name="Jenkins J."/>
            <person name="Lowry D."/>
            <person name="Mamidi S."/>
            <person name="Sreedasyam A."/>
            <person name="Weng X."/>
            <person name="Barry K."/>
            <person name="Bonette J."/>
            <person name="Campitelli B."/>
            <person name="Daum C."/>
            <person name="Gordon S."/>
            <person name="Gould B."/>
            <person name="Lipzen A."/>
            <person name="MacQueen A."/>
            <person name="Palacio-Mejia J."/>
            <person name="Plott C."/>
            <person name="Shakirov E."/>
            <person name="Shu S."/>
            <person name="Yoshinaga Y."/>
            <person name="Zane M."/>
            <person name="Rokhsar D."/>
            <person name="Grimwood J."/>
            <person name="Schmutz J."/>
            <person name="Juenger T."/>
        </authorList>
    </citation>
    <scope>NUCLEOTIDE SEQUENCE [LARGE SCALE GENOMIC DNA]</scope>
    <source>
        <strain evidence="2">cv. HAL2</strain>
    </source>
</reference>